<evidence type="ECO:0000256" key="5">
    <source>
        <dbReference type="RuleBase" id="RU361174"/>
    </source>
</evidence>
<dbReference type="InterPro" id="IPR036966">
    <property type="entry name" value="CBM3_sf"/>
</dbReference>
<keyword evidence="3 5" id="KW-0119">Carbohydrate metabolism</keyword>
<dbReference type="Pfam" id="PF00331">
    <property type="entry name" value="Glyco_hydro_10"/>
    <property type="match status" value="1"/>
</dbReference>
<feature type="domain" description="GH10" evidence="8">
    <location>
        <begin position="226"/>
        <end position="516"/>
    </location>
</feature>
<evidence type="ECO:0000313" key="10">
    <source>
        <dbReference type="Proteomes" id="UP001595755"/>
    </source>
</evidence>
<evidence type="ECO:0000256" key="4">
    <source>
        <dbReference type="ARBA" id="ARBA00023326"/>
    </source>
</evidence>
<dbReference type="RefSeq" id="WP_204600765.1">
    <property type="nucleotide sequence ID" value="NZ_JBHSED010000003.1"/>
</dbReference>
<evidence type="ECO:0000259" key="6">
    <source>
        <dbReference type="PROSITE" id="PS50853"/>
    </source>
</evidence>
<evidence type="ECO:0000259" key="8">
    <source>
        <dbReference type="PROSITE" id="PS51760"/>
    </source>
</evidence>
<dbReference type="PRINTS" id="PR00134">
    <property type="entry name" value="GLHYDRLASE10"/>
</dbReference>
<keyword evidence="5" id="KW-0326">Glycosidase</keyword>
<dbReference type="Gene3D" id="2.60.40.710">
    <property type="entry name" value="Endoglucanase-like"/>
    <property type="match status" value="1"/>
</dbReference>
<dbReference type="Pfam" id="PF02018">
    <property type="entry name" value="CBM_4_9"/>
    <property type="match status" value="1"/>
</dbReference>
<reference evidence="10" key="1">
    <citation type="journal article" date="2019" name="Int. J. Syst. Evol. Microbiol.">
        <title>The Global Catalogue of Microorganisms (GCM) 10K type strain sequencing project: providing services to taxonomists for standard genome sequencing and annotation.</title>
        <authorList>
            <consortium name="The Broad Institute Genomics Platform"/>
            <consortium name="The Broad Institute Genome Sequencing Center for Infectious Disease"/>
            <person name="Wu L."/>
            <person name="Ma J."/>
        </authorList>
    </citation>
    <scope>NUCLEOTIDE SEQUENCE [LARGE SCALE GENOMIC DNA]</scope>
    <source>
        <strain evidence="10">CGMCC 4.1641</strain>
    </source>
</reference>
<dbReference type="SMART" id="SM00633">
    <property type="entry name" value="Glyco_10"/>
    <property type="match status" value="1"/>
</dbReference>
<protein>
    <recommendedName>
        <fullName evidence="5">Beta-xylanase</fullName>
        <ecNumber evidence="5">3.2.1.8</ecNumber>
    </recommendedName>
</protein>
<dbReference type="InterPro" id="IPR044846">
    <property type="entry name" value="GH10"/>
</dbReference>
<dbReference type="InterPro" id="IPR008969">
    <property type="entry name" value="CarboxyPept-like_regulatory"/>
</dbReference>
<dbReference type="InterPro" id="IPR008965">
    <property type="entry name" value="CBM2/CBM3_carb-bd_dom_sf"/>
</dbReference>
<dbReference type="EC" id="3.2.1.8" evidence="5"/>
<comment type="catalytic activity">
    <reaction evidence="5">
        <text>Endohydrolysis of (1-&gt;4)-beta-D-xylosidic linkages in xylans.</text>
        <dbReference type="EC" id="3.2.1.8"/>
    </reaction>
</comment>
<comment type="caution">
    <text evidence="9">The sequence shown here is derived from an EMBL/GenBank/DDBJ whole genome shotgun (WGS) entry which is preliminary data.</text>
</comment>
<evidence type="ECO:0000313" key="9">
    <source>
        <dbReference type="EMBL" id="MFC4302368.1"/>
    </source>
</evidence>
<dbReference type="InterPro" id="IPR013783">
    <property type="entry name" value="Ig-like_fold"/>
</dbReference>
<organism evidence="9 10">
    <name type="scientific">Cohnella boryungensis</name>
    <dbReference type="NCBI Taxonomy" id="768479"/>
    <lineage>
        <taxon>Bacteria</taxon>
        <taxon>Bacillati</taxon>
        <taxon>Bacillota</taxon>
        <taxon>Bacilli</taxon>
        <taxon>Bacillales</taxon>
        <taxon>Paenibacillaceae</taxon>
        <taxon>Cohnella</taxon>
    </lineage>
</organism>
<dbReference type="PROSITE" id="PS51172">
    <property type="entry name" value="CBM3"/>
    <property type="match status" value="1"/>
</dbReference>
<dbReference type="PANTHER" id="PTHR31490:SF1">
    <property type="entry name" value="ENDO-1,4-BETA-XYLANASE 1"/>
    <property type="match status" value="1"/>
</dbReference>
<dbReference type="SUPFAM" id="SSF49785">
    <property type="entry name" value="Galactose-binding domain-like"/>
    <property type="match status" value="1"/>
</dbReference>
<dbReference type="InterPro" id="IPR001000">
    <property type="entry name" value="GH10_dom"/>
</dbReference>
<sequence length="825" mass="88199">MRANKRVKLWLMLMLAAVLLVPAGGSGWGGSPVHAAGTNLLTNPGFETGTTAGWTSMGTATLAASSAEANGGAYSGLVSGRQADWNGISQSLLANTVPGLTYDVAARVRLQNSASDTVKLTMRMIDSSGTSYTTIAQSTVTNGGWIELRGTFVYQPSGAATDLLLYVEGPQPSVNFYVDDLEVAERTATDWKAEANARIEQLRKRDAAVNVVDKNGSPVAGATVHAEQTRSLFGFGSAINNTVLSNPTYANFFKDHFEWAVFENESKWYSNESSQGNVNYSVADQMLAWAQANGIPVRGHTVHWEVEDAQPSWVKSLTGTALRTALDNRITSVVNHFKGKFKHWDVNNEMLHGSFFKDRLGASIWPYMYERTKQLDPDAKLFVNDYNVIEYAEDNNYKLQIQQLLAQGAPIDGIGAQGHFGATVDPYAVKQRLDNLATFNLPIWITEYDSVQPNENIRADNLEALYRLAYSHPAVEGVMMWGFWAGSHWRGADAAIVNQNWTLNAAGQRYLALMDEWKTDVTGTTGATGKFAFRGFQGSYKLTVTVPGASPVVQTLELAPGASVQQVTVTVDAGGPVGPEAPAAPGGLVAAAGNAQVALSWNASTGATGYNVKRSTASGGPYVTVAAGTVGTSYTDTGVTNGTTYYYTVSAINAVGESANSAAASATPNVPVASDLVVQYKANNPNPNDNQITAQFNIKNRGSAPVAMTGLKLRYYFTKEGAGAALNFWSDYAQIGGSNVSGTFVTMAAPKPGADTYLEISFGAGAGSIPANGQSGEIHARFAKSDWTNFNESDDYSYDGTKAAFADWSKVTLYLNGQRAWGNEP</sequence>
<proteinExistence type="inferred from homology"/>
<dbReference type="SUPFAM" id="SSF49265">
    <property type="entry name" value="Fibronectin type III"/>
    <property type="match status" value="1"/>
</dbReference>
<gene>
    <name evidence="9" type="ORF">ACFO1S_02790</name>
</gene>
<dbReference type="InterPro" id="IPR008979">
    <property type="entry name" value="Galactose-bd-like_sf"/>
</dbReference>
<dbReference type="Gene3D" id="2.60.120.260">
    <property type="entry name" value="Galactose-binding domain-like"/>
    <property type="match status" value="1"/>
</dbReference>
<dbReference type="InterPro" id="IPR003961">
    <property type="entry name" value="FN3_dom"/>
</dbReference>
<evidence type="ECO:0000259" key="7">
    <source>
        <dbReference type="PROSITE" id="PS51172"/>
    </source>
</evidence>
<dbReference type="Pfam" id="PF00041">
    <property type="entry name" value="fn3"/>
    <property type="match status" value="1"/>
</dbReference>
<dbReference type="SMART" id="SM01067">
    <property type="entry name" value="CBM_3"/>
    <property type="match status" value="1"/>
</dbReference>
<dbReference type="Gene3D" id="2.60.40.10">
    <property type="entry name" value="Immunoglobulins"/>
    <property type="match status" value="1"/>
</dbReference>
<dbReference type="Proteomes" id="UP001595755">
    <property type="component" value="Unassembled WGS sequence"/>
</dbReference>
<accession>A0ABV8S475</accession>
<dbReference type="PANTHER" id="PTHR31490">
    <property type="entry name" value="GLYCOSYL HYDROLASE"/>
    <property type="match status" value="1"/>
</dbReference>
<dbReference type="InterPro" id="IPR003305">
    <property type="entry name" value="CenC_carb-bd"/>
</dbReference>
<dbReference type="CDD" id="cd00063">
    <property type="entry name" value="FN3"/>
    <property type="match status" value="1"/>
</dbReference>
<keyword evidence="10" id="KW-1185">Reference proteome</keyword>
<keyword evidence="4 5" id="KW-0624">Polysaccharide degradation</keyword>
<evidence type="ECO:0000256" key="1">
    <source>
        <dbReference type="ARBA" id="ARBA00022737"/>
    </source>
</evidence>
<dbReference type="PROSITE" id="PS51760">
    <property type="entry name" value="GH10_2"/>
    <property type="match status" value="1"/>
</dbReference>
<dbReference type="Gene3D" id="3.20.20.80">
    <property type="entry name" value="Glycosidases"/>
    <property type="match status" value="1"/>
</dbReference>
<name>A0ABV8S475_9BACL</name>
<feature type="domain" description="Fibronectin type-III" evidence="6">
    <location>
        <begin position="581"/>
        <end position="673"/>
    </location>
</feature>
<dbReference type="InterPro" id="IPR017853">
    <property type="entry name" value="GH"/>
</dbReference>
<dbReference type="SMART" id="SM00060">
    <property type="entry name" value="FN3"/>
    <property type="match status" value="1"/>
</dbReference>
<dbReference type="SUPFAM" id="SSF49464">
    <property type="entry name" value="Carboxypeptidase regulatory domain-like"/>
    <property type="match status" value="1"/>
</dbReference>
<comment type="similarity">
    <text evidence="5">Belongs to the glycosyl hydrolase 10 (cellulase F) family.</text>
</comment>
<dbReference type="SUPFAM" id="SSF51445">
    <property type="entry name" value="(Trans)glycosidases"/>
    <property type="match status" value="1"/>
</dbReference>
<dbReference type="InterPro" id="IPR001956">
    <property type="entry name" value="CBM3"/>
</dbReference>
<dbReference type="Pfam" id="PF00942">
    <property type="entry name" value="CBM_3"/>
    <property type="match status" value="1"/>
</dbReference>
<evidence type="ECO:0000256" key="2">
    <source>
        <dbReference type="ARBA" id="ARBA00022801"/>
    </source>
</evidence>
<dbReference type="SUPFAM" id="SSF49384">
    <property type="entry name" value="Carbohydrate-binding domain"/>
    <property type="match status" value="1"/>
</dbReference>
<dbReference type="EMBL" id="JBHSED010000003">
    <property type="protein sequence ID" value="MFC4302368.1"/>
    <property type="molecule type" value="Genomic_DNA"/>
</dbReference>
<dbReference type="InterPro" id="IPR036116">
    <property type="entry name" value="FN3_sf"/>
</dbReference>
<evidence type="ECO:0000256" key="3">
    <source>
        <dbReference type="ARBA" id="ARBA00023277"/>
    </source>
</evidence>
<keyword evidence="1" id="KW-0677">Repeat</keyword>
<keyword evidence="2 5" id="KW-0378">Hydrolase</keyword>
<dbReference type="PROSITE" id="PS50853">
    <property type="entry name" value="FN3"/>
    <property type="match status" value="1"/>
</dbReference>
<feature type="domain" description="CBM3" evidence="7">
    <location>
        <begin position="672"/>
        <end position="825"/>
    </location>
</feature>